<dbReference type="Proteomes" id="UP000887580">
    <property type="component" value="Unplaced"/>
</dbReference>
<reference evidence="2" key="1">
    <citation type="submission" date="2022-11" db="UniProtKB">
        <authorList>
            <consortium name="WormBaseParasite"/>
        </authorList>
    </citation>
    <scope>IDENTIFICATION</scope>
</reference>
<dbReference type="WBParaSite" id="PS1159_v2.g7512.t1">
    <property type="protein sequence ID" value="PS1159_v2.g7512.t1"/>
    <property type="gene ID" value="PS1159_v2.g7512"/>
</dbReference>
<sequence length="73" mass="8109">MIHLIISSEIPENTLPDDNDSAGDPQPSTIAEADRVEKMQLAKLQDRKPRIRYDPPSQCPCCGRITPASRHIA</sequence>
<proteinExistence type="predicted"/>
<evidence type="ECO:0000313" key="1">
    <source>
        <dbReference type="Proteomes" id="UP000887580"/>
    </source>
</evidence>
<name>A0AC35GQH1_9BILA</name>
<evidence type="ECO:0000313" key="2">
    <source>
        <dbReference type="WBParaSite" id="PS1159_v2.g7512.t1"/>
    </source>
</evidence>
<accession>A0AC35GQH1</accession>
<organism evidence="1 2">
    <name type="scientific">Panagrolaimus sp. PS1159</name>
    <dbReference type="NCBI Taxonomy" id="55785"/>
    <lineage>
        <taxon>Eukaryota</taxon>
        <taxon>Metazoa</taxon>
        <taxon>Ecdysozoa</taxon>
        <taxon>Nematoda</taxon>
        <taxon>Chromadorea</taxon>
        <taxon>Rhabditida</taxon>
        <taxon>Tylenchina</taxon>
        <taxon>Panagrolaimomorpha</taxon>
        <taxon>Panagrolaimoidea</taxon>
        <taxon>Panagrolaimidae</taxon>
        <taxon>Panagrolaimus</taxon>
    </lineage>
</organism>
<protein>
    <submittedName>
        <fullName evidence="2">Uncharacterized protein</fullName>
    </submittedName>
</protein>